<dbReference type="PANTHER" id="PTHR43267">
    <property type="entry name" value="TRNA THREONYLCARBAMOYLADENOSINE DEHYDRATASE"/>
    <property type="match status" value="1"/>
</dbReference>
<evidence type="ECO:0000313" key="3">
    <source>
        <dbReference type="EMBL" id="OAP38440.1"/>
    </source>
</evidence>
<dbReference type="OrthoDB" id="891532at2"/>
<dbReference type="InterPro" id="IPR000594">
    <property type="entry name" value="ThiF_NAD_FAD-bd"/>
</dbReference>
<dbReference type="GO" id="GO:0008641">
    <property type="term" value="F:ubiquitin-like modifier activating enzyme activity"/>
    <property type="evidence" value="ECO:0007669"/>
    <property type="project" value="InterPro"/>
</dbReference>
<dbReference type="InterPro" id="IPR045886">
    <property type="entry name" value="ThiF/MoeB/HesA"/>
</dbReference>
<dbReference type="RefSeq" id="WP_064242979.1">
    <property type="nucleotide sequence ID" value="NZ_LPUX01000061.1"/>
</dbReference>
<proteinExistence type="predicted"/>
<name>A0A178XT39_9HYPH</name>
<accession>A0A178XT39</accession>
<protein>
    <submittedName>
        <fullName evidence="3">Uncharacterized protein</fullName>
    </submittedName>
</protein>
<dbReference type="EMBL" id="LPUX01000061">
    <property type="protein sequence ID" value="OAP38440.1"/>
    <property type="molecule type" value="Genomic_DNA"/>
</dbReference>
<dbReference type="Pfam" id="PF14461">
    <property type="entry name" value="Prok-E2_B"/>
    <property type="match status" value="1"/>
</dbReference>
<dbReference type="STRING" id="1472378.AU381_23015"/>
<feature type="domain" description="Prokaryotic E2 family B" evidence="2">
    <location>
        <begin position="50"/>
        <end position="154"/>
    </location>
</feature>
<dbReference type="GO" id="GO:0061503">
    <property type="term" value="F:tRNA threonylcarbamoyladenosine dehydratase"/>
    <property type="evidence" value="ECO:0007669"/>
    <property type="project" value="TreeGrafter"/>
</dbReference>
<dbReference type="SUPFAM" id="SSF69572">
    <property type="entry name" value="Activating enzymes of the ubiquitin-like proteins"/>
    <property type="match status" value="1"/>
</dbReference>
<dbReference type="InterPro" id="IPR035985">
    <property type="entry name" value="Ubiquitin-activating_enz"/>
</dbReference>
<dbReference type="Gene3D" id="3.40.50.720">
    <property type="entry name" value="NAD(P)-binding Rossmann-like Domain"/>
    <property type="match status" value="1"/>
</dbReference>
<feature type="domain" description="THIF-type NAD/FAD binding fold" evidence="1">
    <location>
        <begin position="339"/>
        <end position="535"/>
    </location>
</feature>
<dbReference type="AlphaFoldDB" id="A0A178XT39"/>
<dbReference type="Proteomes" id="UP000094025">
    <property type="component" value="Unassembled WGS sequence"/>
</dbReference>
<dbReference type="Pfam" id="PF00899">
    <property type="entry name" value="ThiF"/>
    <property type="match status" value="1"/>
</dbReference>
<sequence>MRDKAAEFMNSYDQSVLANIETRLAIRCGSVPSRLCDDDLKGYIDRPFVAGWRVPVVFKDNVTRRIDVLLSPWFPSVAARTALVDHPGRLTWPHVESDGVLCLLSNSHDMDVTDPVNIIDNLMARSCDLIDQLLDGAIIERDFKEEFLTYWNYDLNDPRRVHSLLDPKGPTREIYVWHGTSMTVVGESEDQLRAWLKHRFDGISERQLNFERACFLWLDSPPLPSEYPQNGNGLRELATKAGSSGLTTLHRSGNGDHSSLTVIIGAEGRAGPGLVAVRVVGSTAKVDKRTRERGFRRGNVPDEIAFDRLLATAIIYRRKVLRADAPWVHGRGRDHRSVQLSAASAVVFGCGSVGSTVAVMLLKAGVGDVSVVDTDDLEWANVSRHELGGAAVGLKKSVELARRLQRDFPHATVRGHIHTVESAIDDKAEWLTHADLIVSATGSGQADKALNGWHKATGRKVPIVYGWAEPFGVAGHAVAIGSSGGCLSSVVNNVGLSTFELTKFDETAAVEEPACGMHYAPYGAIELAFTNSLIAELAVDCLLGRAANSTHRMWAGRHEMLEENHGEWTIEAQQLLRGQTQGGALLTRDWPACKCCSPQLASTPTPSFPGGKS</sequence>
<keyword evidence="4" id="KW-1185">Reference proteome</keyword>
<dbReference type="InterPro" id="IPR032701">
    <property type="entry name" value="Prok-E2_B_dom"/>
</dbReference>
<reference evidence="3 4" key="1">
    <citation type="journal article" date="2016" name="Int. J. Syst. Evol. Microbiol.">
        <title>Ensifer glycinis sp. nov., an novel rhizobial species associated with Glycine spp.</title>
        <authorList>
            <person name="Yan H."/>
            <person name="Yan J."/>
            <person name="Sui X.H."/>
            <person name="Wang E.T."/>
            <person name="Chen W.X."/>
            <person name="Zhang X.X."/>
            <person name="Chen W.F."/>
        </authorList>
    </citation>
    <scope>NUCLEOTIDE SEQUENCE [LARGE SCALE GENOMIC DNA]</scope>
    <source>
        <strain evidence="3 4">CCBAU 23380</strain>
    </source>
</reference>
<dbReference type="GO" id="GO:0061504">
    <property type="term" value="P:cyclic threonylcarbamoyladenosine biosynthetic process"/>
    <property type="evidence" value="ECO:0007669"/>
    <property type="project" value="TreeGrafter"/>
</dbReference>
<dbReference type="PANTHER" id="PTHR43267:SF1">
    <property type="entry name" value="TRNA THREONYLCARBAMOYLADENOSINE DEHYDRATASE"/>
    <property type="match status" value="1"/>
</dbReference>
<gene>
    <name evidence="3" type="ORF">AU381_23015</name>
</gene>
<evidence type="ECO:0000259" key="1">
    <source>
        <dbReference type="Pfam" id="PF00899"/>
    </source>
</evidence>
<evidence type="ECO:0000259" key="2">
    <source>
        <dbReference type="Pfam" id="PF14461"/>
    </source>
</evidence>
<organism evidence="3 4">
    <name type="scientific">Sinorhizobium glycinis</name>
    <dbReference type="NCBI Taxonomy" id="1472378"/>
    <lineage>
        <taxon>Bacteria</taxon>
        <taxon>Pseudomonadati</taxon>
        <taxon>Pseudomonadota</taxon>
        <taxon>Alphaproteobacteria</taxon>
        <taxon>Hyphomicrobiales</taxon>
        <taxon>Rhizobiaceae</taxon>
        <taxon>Sinorhizobium/Ensifer group</taxon>
        <taxon>Sinorhizobium</taxon>
    </lineage>
</organism>
<evidence type="ECO:0000313" key="4">
    <source>
        <dbReference type="Proteomes" id="UP000094025"/>
    </source>
</evidence>
<comment type="caution">
    <text evidence="3">The sequence shown here is derived from an EMBL/GenBank/DDBJ whole genome shotgun (WGS) entry which is preliminary data.</text>
</comment>